<proteinExistence type="predicted"/>
<dbReference type="EMBL" id="JACXWY010000010">
    <property type="protein sequence ID" value="MBD3847345.1"/>
    <property type="molecule type" value="Genomic_DNA"/>
</dbReference>
<dbReference type="InterPro" id="IPR016064">
    <property type="entry name" value="NAD/diacylglycerol_kinase_sf"/>
</dbReference>
<comment type="caution">
    <text evidence="2">The sequence shown here is derived from an EMBL/GenBank/DDBJ whole genome shotgun (WGS) entry which is preliminary data.</text>
</comment>
<evidence type="ECO:0000259" key="1">
    <source>
        <dbReference type="Pfam" id="PF19279"/>
    </source>
</evidence>
<dbReference type="Pfam" id="PF19279">
    <property type="entry name" value="YegS_C"/>
    <property type="match status" value="1"/>
</dbReference>
<organism evidence="2 3">
    <name type="scientific">Bosea spartocytisi</name>
    <dbReference type="NCBI Taxonomy" id="2773451"/>
    <lineage>
        <taxon>Bacteria</taxon>
        <taxon>Pseudomonadati</taxon>
        <taxon>Pseudomonadota</taxon>
        <taxon>Alphaproteobacteria</taxon>
        <taxon>Hyphomicrobiales</taxon>
        <taxon>Boseaceae</taxon>
        <taxon>Bosea</taxon>
    </lineage>
</organism>
<feature type="domain" description="YegS/DAGK C-terminal" evidence="1">
    <location>
        <begin position="2"/>
        <end position="105"/>
    </location>
</feature>
<sequence length="175" mass="19317">MRSVQIAVGNGVYYGGGMAVYDAAGIDDQCLDFYSLEPQHLWRLPFILSASRGGRTRALPGVRAFCSGRPLEIRTRPALPVNTDGEITTATPARFQLLPRALTVFAPRNEPRRTHGSLEVELAPRYDAAPAPFWPVPRVGPRVPWRCLPAGAHLVAALNVPRQGRSLSEHRRHYS</sequence>
<evidence type="ECO:0000313" key="3">
    <source>
        <dbReference type="Proteomes" id="UP000619295"/>
    </source>
</evidence>
<dbReference type="InterPro" id="IPR045540">
    <property type="entry name" value="YegS/DAGK_C"/>
</dbReference>
<dbReference type="AlphaFoldDB" id="A0A927HZ93"/>
<protein>
    <recommendedName>
        <fullName evidence="1">YegS/DAGK C-terminal domain-containing protein</fullName>
    </recommendedName>
</protein>
<reference evidence="2" key="1">
    <citation type="submission" date="2020-09" db="EMBL/GenBank/DDBJ databases">
        <title>Bosea spartocytisi sp. nov. a root nodule endophyte of Spartocytisus supranubius in the high mountain ecosystem fo the Teide National Park (Canary Islands, Spain).</title>
        <authorList>
            <person name="Pulido-Suarez L."/>
            <person name="Peix A."/>
            <person name="Igual J.M."/>
            <person name="Socas-Perez N."/>
            <person name="Velazquez E."/>
            <person name="Flores-Felix J.D."/>
            <person name="Leon-Barrios M."/>
        </authorList>
    </citation>
    <scope>NUCLEOTIDE SEQUENCE</scope>
    <source>
        <strain evidence="2">SSUT16</strain>
    </source>
</reference>
<dbReference type="Proteomes" id="UP000619295">
    <property type="component" value="Unassembled WGS sequence"/>
</dbReference>
<dbReference type="Gene3D" id="2.60.200.40">
    <property type="match status" value="1"/>
</dbReference>
<evidence type="ECO:0000313" key="2">
    <source>
        <dbReference type="EMBL" id="MBD3847345.1"/>
    </source>
</evidence>
<gene>
    <name evidence="2" type="ORF">IED13_16695</name>
</gene>
<accession>A0A927HZ93</accession>
<dbReference type="SUPFAM" id="SSF111331">
    <property type="entry name" value="NAD kinase/diacylglycerol kinase-like"/>
    <property type="match status" value="1"/>
</dbReference>
<name>A0A927HZ93_9HYPH</name>
<keyword evidence="3" id="KW-1185">Reference proteome</keyword>